<evidence type="ECO:0000256" key="1">
    <source>
        <dbReference type="ARBA" id="ARBA00004123"/>
    </source>
</evidence>
<dbReference type="GO" id="GO:0006351">
    <property type="term" value="P:DNA-templated transcription"/>
    <property type="evidence" value="ECO:0007669"/>
    <property type="project" value="InterPro"/>
</dbReference>
<dbReference type="Gene3D" id="4.10.240.10">
    <property type="entry name" value="Zn(2)-C6 fungal-type DNA-binding domain"/>
    <property type="match status" value="1"/>
</dbReference>
<name>A0AAE0JAW8_9PEZI</name>
<dbReference type="InterPro" id="IPR016181">
    <property type="entry name" value="Acyl_CoA_acyltransferase"/>
</dbReference>
<feature type="compositionally biased region" description="Gly residues" evidence="6">
    <location>
        <begin position="1555"/>
        <end position="1566"/>
    </location>
</feature>
<keyword evidence="9" id="KW-1185">Reference proteome</keyword>
<evidence type="ECO:0000259" key="7">
    <source>
        <dbReference type="PROSITE" id="PS50048"/>
    </source>
</evidence>
<feature type="compositionally biased region" description="Polar residues" evidence="6">
    <location>
        <begin position="98"/>
        <end position="118"/>
    </location>
</feature>
<dbReference type="SUPFAM" id="SSF57701">
    <property type="entry name" value="Zn2/Cys6 DNA-binding domain"/>
    <property type="match status" value="1"/>
</dbReference>
<dbReference type="GO" id="GO:0005634">
    <property type="term" value="C:nucleus"/>
    <property type="evidence" value="ECO:0007669"/>
    <property type="project" value="UniProtKB-SubCell"/>
</dbReference>
<dbReference type="InterPro" id="IPR050815">
    <property type="entry name" value="TF_fung"/>
</dbReference>
<dbReference type="GO" id="GO:0008270">
    <property type="term" value="F:zinc ion binding"/>
    <property type="evidence" value="ECO:0007669"/>
    <property type="project" value="InterPro"/>
</dbReference>
<dbReference type="CDD" id="cd12148">
    <property type="entry name" value="fungal_TF_MHR"/>
    <property type="match status" value="1"/>
</dbReference>
<dbReference type="GO" id="GO:0000981">
    <property type="term" value="F:DNA-binding transcription factor activity, RNA polymerase II-specific"/>
    <property type="evidence" value="ECO:0007669"/>
    <property type="project" value="InterPro"/>
</dbReference>
<evidence type="ECO:0000256" key="2">
    <source>
        <dbReference type="ARBA" id="ARBA00022723"/>
    </source>
</evidence>
<comment type="caution">
    <text evidence="8">The sequence shown here is derived from an EMBL/GenBank/DDBJ whole genome shotgun (WGS) entry which is preliminary data.</text>
</comment>
<dbReference type="RefSeq" id="XP_062679530.1">
    <property type="nucleotide sequence ID" value="XM_062824972.1"/>
</dbReference>
<feature type="region of interest" description="Disordered" evidence="6">
    <location>
        <begin position="1554"/>
        <end position="1606"/>
    </location>
</feature>
<evidence type="ECO:0000313" key="8">
    <source>
        <dbReference type="EMBL" id="KAK3340588.1"/>
    </source>
</evidence>
<evidence type="ECO:0000256" key="6">
    <source>
        <dbReference type="SAM" id="MobiDB-lite"/>
    </source>
</evidence>
<feature type="compositionally biased region" description="Low complexity" evidence="6">
    <location>
        <begin position="1567"/>
        <end position="1577"/>
    </location>
</feature>
<feature type="region of interest" description="Disordered" evidence="6">
    <location>
        <begin position="197"/>
        <end position="216"/>
    </location>
</feature>
<feature type="domain" description="Zn(2)-C6 fungal-type" evidence="7">
    <location>
        <begin position="719"/>
        <end position="740"/>
    </location>
</feature>
<dbReference type="Pfam" id="PF00172">
    <property type="entry name" value="Zn_clus"/>
    <property type="match status" value="1"/>
</dbReference>
<feature type="region of interest" description="Disordered" evidence="6">
    <location>
        <begin position="1"/>
        <end position="159"/>
    </location>
</feature>
<feature type="compositionally biased region" description="Basic and acidic residues" evidence="6">
    <location>
        <begin position="1"/>
        <end position="11"/>
    </location>
</feature>
<dbReference type="GO" id="GO:0003677">
    <property type="term" value="F:DNA binding"/>
    <property type="evidence" value="ECO:0007669"/>
    <property type="project" value="InterPro"/>
</dbReference>
<organism evidence="8 9">
    <name type="scientific">Neurospora tetraspora</name>
    <dbReference type="NCBI Taxonomy" id="94610"/>
    <lineage>
        <taxon>Eukaryota</taxon>
        <taxon>Fungi</taxon>
        <taxon>Dikarya</taxon>
        <taxon>Ascomycota</taxon>
        <taxon>Pezizomycotina</taxon>
        <taxon>Sordariomycetes</taxon>
        <taxon>Sordariomycetidae</taxon>
        <taxon>Sordariales</taxon>
        <taxon>Sordariaceae</taxon>
        <taxon>Neurospora</taxon>
    </lineage>
</organism>
<proteinExistence type="predicted"/>
<feature type="compositionally biased region" description="Polar residues" evidence="6">
    <location>
        <begin position="1596"/>
        <end position="1606"/>
    </location>
</feature>
<feature type="compositionally biased region" description="Low complexity" evidence="6">
    <location>
        <begin position="1372"/>
        <end position="1382"/>
    </location>
</feature>
<dbReference type="InterPro" id="IPR001138">
    <property type="entry name" value="Zn2Cys6_DnaBD"/>
</dbReference>
<reference evidence="8" key="2">
    <citation type="submission" date="2023-06" db="EMBL/GenBank/DDBJ databases">
        <authorList>
            <consortium name="Lawrence Berkeley National Laboratory"/>
            <person name="Haridas S."/>
            <person name="Hensen N."/>
            <person name="Bonometti L."/>
            <person name="Westerberg I."/>
            <person name="Brannstrom I.O."/>
            <person name="Guillou S."/>
            <person name="Cros-Aarteil S."/>
            <person name="Calhoun S."/>
            <person name="Kuo A."/>
            <person name="Mondo S."/>
            <person name="Pangilinan J."/>
            <person name="Riley R."/>
            <person name="Labutti K."/>
            <person name="Andreopoulos B."/>
            <person name="Lipzen A."/>
            <person name="Chen C."/>
            <person name="Yanf M."/>
            <person name="Daum C."/>
            <person name="Ng V."/>
            <person name="Clum A."/>
            <person name="Steindorff A."/>
            <person name="Ohm R."/>
            <person name="Martin F."/>
            <person name="Silar P."/>
            <person name="Natvig D."/>
            <person name="Lalanne C."/>
            <person name="Gautier V."/>
            <person name="Ament-Velasquez S.L."/>
            <person name="Kruys A."/>
            <person name="Hutchinson M.I."/>
            <person name="Powell A.J."/>
            <person name="Barry K."/>
            <person name="Miller A.N."/>
            <person name="Grigoriev I.V."/>
            <person name="Debuchy R."/>
            <person name="Gladieux P."/>
            <person name="Thoren M.H."/>
            <person name="Johannesson H."/>
        </authorList>
    </citation>
    <scope>NUCLEOTIDE SEQUENCE</scope>
    <source>
        <strain evidence="8">CBS 560.94</strain>
    </source>
</reference>
<reference evidence="8" key="1">
    <citation type="journal article" date="2023" name="Mol. Phylogenet. Evol.">
        <title>Genome-scale phylogeny and comparative genomics of the fungal order Sordariales.</title>
        <authorList>
            <person name="Hensen N."/>
            <person name="Bonometti L."/>
            <person name="Westerberg I."/>
            <person name="Brannstrom I.O."/>
            <person name="Guillou S."/>
            <person name="Cros-Aarteil S."/>
            <person name="Calhoun S."/>
            <person name="Haridas S."/>
            <person name="Kuo A."/>
            <person name="Mondo S."/>
            <person name="Pangilinan J."/>
            <person name="Riley R."/>
            <person name="LaButti K."/>
            <person name="Andreopoulos B."/>
            <person name="Lipzen A."/>
            <person name="Chen C."/>
            <person name="Yan M."/>
            <person name="Daum C."/>
            <person name="Ng V."/>
            <person name="Clum A."/>
            <person name="Steindorff A."/>
            <person name="Ohm R.A."/>
            <person name="Martin F."/>
            <person name="Silar P."/>
            <person name="Natvig D.O."/>
            <person name="Lalanne C."/>
            <person name="Gautier V."/>
            <person name="Ament-Velasquez S.L."/>
            <person name="Kruys A."/>
            <person name="Hutchinson M.I."/>
            <person name="Powell A.J."/>
            <person name="Barry K."/>
            <person name="Miller A.N."/>
            <person name="Grigoriev I.V."/>
            <person name="Debuchy R."/>
            <person name="Gladieux P."/>
            <person name="Hiltunen Thoren M."/>
            <person name="Johannesson H."/>
        </authorList>
    </citation>
    <scope>NUCLEOTIDE SEQUENCE</scope>
    <source>
        <strain evidence="8">CBS 560.94</strain>
    </source>
</reference>
<feature type="region of interest" description="Disordered" evidence="6">
    <location>
        <begin position="677"/>
        <end position="713"/>
    </location>
</feature>
<feature type="compositionally biased region" description="Polar residues" evidence="6">
    <location>
        <begin position="699"/>
        <end position="712"/>
    </location>
</feature>
<sequence length="1606" mass="175876">MTAEKQDKPEAPAKQGVDSGKWVDSGAPSTGERPLAINQNFKPKIKPVPGVPPHLWHRHQGRRIVIKDHTGKVVDISNTKTSPPPAQSVQQQPKAQPNVNSSPDGPNRSAWGTTPQADSSKKSPWESTAQTGWDPQVTEADQPVGAGNQNSNACPHNLKGDQAVFHQGNVSANPWAAEKKPWQAEKKPWQAEKKSWAAEKNRGAQPAWKSRGPQEHRPLPVPADYMEHELPCRRLDYPGSHRSMLSVSDFHFSDGPEEVKEVDPKMSHDIRNEIGVEVPMYRFSNEMGDLAIRFGHFYDGRNYDIGLQTEEYNKGLVEAWVQDVTVDAKASFKSKRNHFNCDINPETGCFLAPVSHPLTRVSEAQDPELRWRQMNWSSDLLRKRKLASKRGGKFYRGEVPPSSRQPPKVQLNVNIADLNVPQVPCHLRPAEASDMEAVASIYNSEAIQKFDSAPLGAADFEKILTDTHGHELPFIVAVSGSARVDMLKDGIRFESSHPQQTVLPPSLKEGAVLGFAYLSVWKPGLAGSTTGTSRATVEAHVHVHTSWRRKKLGSTLLDRLLASVSLNAKSKEMCDFWDPSRNPAYAAPCQHDRYTFKIYTQYLVKTEFDANNGFNNRETQENQVDDIAWLKNLLETKFRFKEKVRFEAAYRSPKVEGEASYWLDSVRTDNGVIGHEMANDNTDTTTTAEGTSGVGSGVRQSAQTSPVAGQSDSDLEPLACVTCRNRKLKCDRKKPVCTRCGTAGGESQVEGLIRNVTKQSLGLDNKGASDDVSATAALDKMSATTSLDELPEGTVSGSERASCSFGFVSHGSASSEASPMEAVPAPDRVTSSKRPHSPQPFDAPREGGGIGGFSDDLIELGRFEGLPPFEMIEELHRLFFQFFRKPKIVSIVHQGNYMRTYYSPTHMRPPMCLQYAIWANAAKGHPMYDRYYDVFYHRARQYLEADELKARSLLFTRAAMTAARCARLVHMLGLQRLDDPSEDAEGSDGPILPAPKSWVELEERRRTFWGAYCVNVHVTKNTGWPIMIDVKDTTTHLPASEDAFNTGFHEASPTLQEAFGGSSYSSFASTVVISYLFNELLNHVHRPKVSDRPDDIQDGPYWKRHREIDNNLGNAFMFLPEKFRLPSNITETVALQVNLNLHASVVCLHSAACDAVKKYGLDKRLGERSKERRLNAAREVVKIMRLARETVSPYKTPLVALSIYCASTVYIDLAREAFSSPSSVPLPPWVTSELEFLVNCMESIGRQYIVTRAYLNQLLLDIEQSDLSAFFNLPNIKRYGCCNHGIPLLVRTAVSRYTKNGGMPVVSRMMPMGGGGRIIPEGASWSGGGGGCGVGVTAAQACGGSLNEDGGAAGPPPDSELGACGGGIQCPGRQGQSGDTTGTSGGSGPGLAPETKRRRVDHEQQSFIERIDLSDLFKFGSSALPSQHQHYQPAATVPPNLTTGGSDEFNDGWGPGPATAVGPPHLMTPSNNTSRPVVRLPYRTMSDSSTAMFANNTTGTGPSSLSDFDPNHIPLEDITNMEDIFSNVTGMEGLGQIDLDLTNVMVDPLFLSTGGNDGNGGNGGNDINGNSSSDDGNAWMLLTDTENPTTEDDSPATGTGSWDNIH</sequence>
<dbReference type="PANTHER" id="PTHR47338:SF10">
    <property type="entry name" value="TRANSCRIPTION FACTOR DOMAIN-CONTAINING PROTEIN-RELATED"/>
    <property type="match status" value="1"/>
</dbReference>
<dbReference type="InterPro" id="IPR007219">
    <property type="entry name" value="XnlR_reg_dom"/>
</dbReference>
<evidence type="ECO:0000313" key="9">
    <source>
        <dbReference type="Proteomes" id="UP001278500"/>
    </source>
</evidence>
<dbReference type="SUPFAM" id="SSF55729">
    <property type="entry name" value="Acyl-CoA N-acyltransferases (Nat)"/>
    <property type="match status" value="1"/>
</dbReference>
<dbReference type="PANTHER" id="PTHR47338">
    <property type="entry name" value="ZN(II)2CYS6 TRANSCRIPTION FACTOR (EUROFUNG)-RELATED"/>
    <property type="match status" value="1"/>
</dbReference>
<keyword evidence="4" id="KW-0804">Transcription</keyword>
<dbReference type="Gene3D" id="3.40.630.30">
    <property type="match status" value="1"/>
</dbReference>
<evidence type="ECO:0000256" key="5">
    <source>
        <dbReference type="ARBA" id="ARBA00023242"/>
    </source>
</evidence>
<feature type="region of interest" description="Disordered" evidence="6">
    <location>
        <begin position="812"/>
        <end position="849"/>
    </location>
</feature>
<dbReference type="SMART" id="SM00906">
    <property type="entry name" value="Fungal_trans"/>
    <property type="match status" value="1"/>
</dbReference>
<keyword evidence="3" id="KW-0805">Transcription regulation</keyword>
<feature type="compositionally biased region" description="Low complexity" evidence="6">
    <location>
        <begin position="679"/>
        <end position="691"/>
    </location>
</feature>
<dbReference type="InterPro" id="IPR036864">
    <property type="entry name" value="Zn2-C6_fun-type_DNA-bd_sf"/>
</dbReference>
<dbReference type="Proteomes" id="UP001278500">
    <property type="component" value="Unassembled WGS sequence"/>
</dbReference>
<feature type="region of interest" description="Disordered" evidence="6">
    <location>
        <begin position="1349"/>
        <end position="1401"/>
    </location>
</feature>
<protein>
    <recommendedName>
        <fullName evidence="7">Zn(2)-C6 fungal-type domain-containing protein</fullName>
    </recommendedName>
</protein>
<dbReference type="EMBL" id="JAUEPP010000006">
    <property type="protein sequence ID" value="KAK3340588.1"/>
    <property type="molecule type" value="Genomic_DNA"/>
</dbReference>
<evidence type="ECO:0000256" key="3">
    <source>
        <dbReference type="ARBA" id="ARBA00023015"/>
    </source>
</evidence>
<feature type="compositionally biased region" description="Basic residues" evidence="6">
    <location>
        <begin position="55"/>
        <end position="64"/>
    </location>
</feature>
<dbReference type="GeneID" id="87862126"/>
<dbReference type="CDD" id="cd00067">
    <property type="entry name" value="GAL4"/>
    <property type="match status" value="1"/>
</dbReference>
<keyword evidence="2" id="KW-0479">Metal-binding</keyword>
<evidence type="ECO:0000256" key="4">
    <source>
        <dbReference type="ARBA" id="ARBA00023163"/>
    </source>
</evidence>
<feature type="compositionally biased region" description="Low complexity" evidence="6">
    <location>
        <begin position="87"/>
        <end position="97"/>
    </location>
</feature>
<accession>A0AAE0JAW8</accession>
<keyword evidence="5" id="KW-0539">Nucleus</keyword>
<comment type="subcellular location">
    <subcellularLocation>
        <location evidence="1">Nucleus</location>
    </subcellularLocation>
</comment>
<gene>
    <name evidence="8" type="ORF">B0H65DRAFT_431998</name>
</gene>
<dbReference type="Pfam" id="PF04082">
    <property type="entry name" value="Fungal_trans"/>
    <property type="match status" value="1"/>
</dbReference>
<dbReference type="PROSITE" id="PS50048">
    <property type="entry name" value="ZN2_CY6_FUNGAL_2"/>
    <property type="match status" value="1"/>
</dbReference>